<name>A0ACA9RQQ6_9GLOM</name>
<organism evidence="1 2">
    <name type="scientific">Racocetra persica</name>
    <dbReference type="NCBI Taxonomy" id="160502"/>
    <lineage>
        <taxon>Eukaryota</taxon>
        <taxon>Fungi</taxon>
        <taxon>Fungi incertae sedis</taxon>
        <taxon>Mucoromycota</taxon>
        <taxon>Glomeromycotina</taxon>
        <taxon>Glomeromycetes</taxon>
        <taxon>Diversisporales</taxon>
        <taxon>Gigasporaceae</taxon>
        <taxon>Racocetra</taxon>
    </lineage>
</organism>
<proteinExistence type="predicted"/>
<protein>
    <submittedName>
        <fullName evidence="1">17770_t:CDS:1</fullName>
    </submittedName>
</protein>
<gene>
    <name evidence="1" type="ORF">RPERSI_LOCUS22125</name>
</gene>
<sequence>MSPQTSNQNRNELMFHATFLDGIRGVAALGVVYTHTQNIGKQRLAFKTFDKFGTYGVIIFFVLSAFLLTLRTLLDWEQYREKREEEKNTNSDHLESGVDREQNLLNVPLLSLTDSDYIFARFGAFLTNRYQKPAIGAWICRVIANVILMTIRTKFLIAHSEEYSKNETGFHKTGFLGTIHIFLTGSICAIWYREIIRLGMLPLSLEEEDILANESNNCNIPTRLSFVKIIISKLPSRHQFARCFFDFGCYLLVLLKFCTLPHPAQKIFGLPRTTHEIIIERQKLGGLLDAILILFGLLSRKGSFVKALS</sequence>
<feature type="non-terminal residue" evidence="1">
    <location>
        <position position="309"/>
    </location>
</feature>
<dbReference type="EMBL" id="CAJVQC010066310">
    <property type="protein sequence ID" value="CAG8806300.1"/>
    <property type="molecule type" value="Genomic_DNA"/>
</dbReference>
<evidence type="ECO:0000313" key="1">
    <source>
        <dbReference type="EMBL" id="CAG8806300.1"/>
    </source>
</evidence>
<reference evidence="1" key="1">
    <citation type="submission" date="2021-06" db="EMBL/GenBank/DDBJ databases">
        <authorList>
            <person name="Kallberg Y."/>
            <person name="Tangrot J."/>
            <person name="Rosling A."/>
        </authorList>
    </citation>
    <scope>NUCLEOTIDE SEQUENCE</scope>
    <source>
        <strain evidence="1">MA461A</strain>
    </source>
</reference>
<keyword evidence="2" id="KW-1185">Reference proteome</keyword>
<evidence type="ECO:0000313" key="2">
    <source>
        <dbReference type="Proteomes" id="UP000789920"/>
    </source>
</evidence>
<comment type="caution">
    <text evidence="1">The sequence shown here is derived from an EMBL/GenBank/DDBJ whole genome shotgun (WGS) entry which is preliminary data.</text>
</comment>
<accession>A0ACA9RQQ6</accession>
<dbReference type="Proteomes" id="UP000789920">
    <property type="component" value="Unassembled WGS sequence"/>
</dbReference>